<evidence type="ECO:0000313" key="2">
    <source>
        <dbReference type="EMBL" id="KAL0427995.1"/>
    </source>
</evidence>
<name>A0AAW2VIA3_9LAMI</name>
<dbReference type="PANTHER" id="PTHR33116:SF86">
    <property type="entry name" value="REVERSE TRANSCRIPTASE DOMAIN-CONTAINING PROTEIN"/>
    <property type="match status" value="1"/>
</dbReference>
<comment type="caution">
    <text evidence="2">The sequence shown here is derived from an EMBL/GenBank/DDBJ whole genome shotgun (WGS) entry which is preliminary data.</text>
</comment>
<dbReference type="InterPro" id="IPR026960">
    <property type="entry name" value="RVT-Znf"/>
</dbReference>
<dbReference type="AlphaFoldDB" id="A0AAW2VIA3"/>
<accession>A0AAW2VIA3</accession>
<dbReference type="EMBL" id="JACGWN010000010">
    <property type="protein sequence ID" value="KAL0427995.1"/>
    <property type="molecule type" value="Genomic_DNA"/>
</dbReference>
<reference evidence="2" key="2">
    <citation type="journal article" date="2024" name="Plant">
        <title>Genomic evolution and insights into agronomic trait innovations of Sesamum species.</title>
        <authorList>
            <person name="Miao H."/>
            <person name="Wang L."/>
            <person name="Qu L."/>
            <person name="Liu H."/>
            <person name="Sun Y."/>
            <person name="Le M."/>
            <person name="Wang Q."/>
            <person name="Wei S."/>
            <person name="Zheng Y."/>
            <person name="Lin W."/>
            <person name="Duan Y."/>
            <person name="Cao H."/>
            <person name="Xiong S."/>
            <person name="Wang X."/>
            <person name="Wei L."/>
            <person name="Li C."/>
            <person name="Ma Q."/>
            <person name="Ju M."/>
            <person name="Zhao R."/>
            <person name="Li G."/>
            <person name="Mu C."/>
            <person name="Tian Q."/>
            <person name="Mei H."/>
            <person name="Zhang T."/>
            <person name="Gao T."/>
            <person name="Zhang H."/>
        </authorList>
    </citation>
    <scope>NUCLEOTIDE SEQUENCE</scope>
    <source>
        <strain evidence="2">KEN1</strain>
    </source>
</reference>
<dbReference type="Pfam" id="PF13966">
    <property type="entry name" value="zf-RVT"/>
    <property type="match status" value="1"/>
</dbReference>
<proteinExistence type="predicted"/>
<feature type="domain" description="Reverse transcriptase zinc-binding" evidence="1">
    <location>
        <begin position="186"/>
        <end position="276"/>
    </location>
</feature>
<evidence type="ECO:0000259" key="1">
    <source>
        <dbReference type="Pfam" id="PF13966"/>
    </source>
</evidence>
<dbReference type="PANTHER" id="PTHR33116">
    <property type="entry name" value="REVERSE TRANSCRIPTASE ZINC-BINDING DOMAIN-CONTAINING PROTEIN-RELATED-RELATED"/>
    <property type="match status" value="1"/>
</dbReference>
<protein>
    <submittedName>
        <fullName evidence="2">Mitochondrial protein</fullName>
    </submittedName>
</protein>
<organism evidence="2">
    <name type="scientific">Sesamum latifolium</name>
    <dbReference type="NCBI Taxonomy" id="2727402"/>
    <lineage>
        <taxon>Eukaryota</taxon>
        <taxon>Viridiplantae</taxon>
        <taxon>Streptophyta</taxon>
        <taxon>Embryophyta</taxon>
        <taxon>Tracheophyta</taxon>
        <taxon>Spermatophyta</taxon>
        <taxon>Magnoliopsida</taxon>
        <taxon>eudicotyledons</taxon>
        <taxon>Gunneridae</taxon>
        <taxon>Pentapetalae</taxon>
        <taxon>asterids</taxon>
        <taxon>lamiids</taxon>
        <taxon>Lamiales</taxon>
        <taxon>Pedaliaceae</taxon>
        <taxon>Sesamum</taxon>
    </lineage>
</organism>
<sequence>MSCFKLSDRFLNELESLIANFFWNSGTEFKIHWVAWTRLCTTKEAGGLGFRRLKEFNLALLAKQTWRVALGPSSVLNSVMSHKYFPHNSFFDSSRWTALEGWGWHFDSDNGTSLDPETRFFSVDVSPASLPQDSCVAALLTDAKAWDAELIKAEFCPLDADSILDIKLQDGECDSLVWHFEKQRQFSVQSAYNVALRLGKEAECLVNAQSWDFIWWSKALPRVILFAWRCALDALPTTTCLRSCGILLADGCGWCRSETEEVLHVLFHCILARLVWAISDLTRRSVDCAQSCTESWFREVHRKLGQGDWNLFLTVCWSIWKARNLRLFEGLPLDAEDIILQARRFIGSTWPIPRMARSGSLELSL</sequence>
<gene>
    <name evidence="2" type="ORF">Slati_2974300</name>
</gene>
<reference evidence="2" key="1">
    <citation type="submission" date="2020-06" db="EMBL/GenBank/DDBJ databases">
        <authorList>
            <person name="Li T."/>
            <person name="Hu X."/>
            <person name="Zhang T."/>
            <person name="Song X."/>
            <person name="Zhang H."/>
            <person name="Dai N."/>
            <person name="Sheng W."/>
            <person name="Hou X."/>
            <person name="Wei L."/>
        </authorList>
    </citation>
    <scope>NUCLEOTIDE SEQUENCE</scope>
    <source>
        <strain evidence="2">KEN1</strain>
        <tissue evidence="2">Leaf</tissue>
    </source>
</reference>